<keyword evidence="1" id="KW-0812">Transmembrane</keyword>
<name>M7XX11_9BACT</name>
<protein>
    <submittedName>
        <fullName evidence="2">Uncharacterized protein</fullName>
    </submittedName>
</protein>
<keyword evidence="1" id="KW-1133">Transmembrane helix</keyword>
<evidence type="ECO:0000313" key="2">
    <source>
        <dbReference type="EMBL" id="EMS33047.1"/>
    </source>
</evidence>
<feature type="transmembrane region" description="Helical" evidence="1">
    <location>
        <begin position="20"/>
        <end position="38"/>
    </location>
</feature>
<dbReference type="InParanoid" id="M7XX11"/>
<evidence type="ECO:0000256" key="1">
    <source>
        <dbReference type="SAM" id="Phobius"/>
    </source>
</evidence>
<reference evidence="2" key="1">
    <citation type="submission" date="2013-01" db="EMBL/GenBank/DDBJ databases">
        <title>Genome assembly of Mariniradius saccharolyticus AK6.</title>
        <authorList>
            <person name="Vaidya B."/>
            <person name="Khatri I."/>
            <person name="Tanuku N.R.S."/>
            <person name="Subramanian S."/>
            <person name="Pinnaka A."/>
        </authorList>
    </citation>
    <scope>NUCLEOTIDE SEQUENCE [LARGE SCALE GENOMIC DNA]</scope>
    <source>
        <strain evidence="2">AK6</strain>
    </source>
</reference>
<keyword evidence="1" id="KW-0472">Membrane</keyword>
<gene>
    <name evidence="2" type="ORF">C943_00324</name>
</gene>
<comment type="caution">
    <text evidence="2">The sequence shown here is derived from an EMBL/GenBank/DDBJ whole genome shotgun (WGS) entry which is preliminary data.</text>
</comment>
<accession>M7XX11</accession>
<keyword evidence="3" id="KW-1185">Reference proteome</keyword>
<dbReference type="AlphaFoldDB" id="M7XX11"/>
<sequence>MFLVAIMNILEFVLVPDLLLWGRYNALFALLFIGLVYYNEFVLNNGEK</sequence>
<dbReference type="EMBL" id="AMZY02000010">
    <property type="protein sequence ID" value="EMS33047.1"/>
    <property type="molecule type" value="Genomic_DNA"/>
</dbReference>
<dbReference type="STRING" id="1239962.C943_00324"/>
<evidence type="ECO:0000313" key="3">
    <source>
        <dbReference type="Proteomes" id="UP000010953"/>
    </source>
</evidence>
<organism evidence="2 3">
    <name type="scientific">Mariniradius saccharolyticus AK6</name>
    <dbReference type="NCBI Taxonomy" id="1239962"/>
    <lineage>
        <taxon>Bacteria</taxon>
        <taxon>Pseudomonadati</taxon>
        <taxon>Bacteroidota</taxon>
        <taxon>Cytophagia</taxon>
        <taxon>Cytophagales</taxon>
        <taxon>Cyclobacteriaceae</taxon>
        <taxon>Mariniradius</taxon>
    </lineage>
</organism>
<proteinExistence type="predicted"/>
<dbReference type="Proteomes" id="UP000010953">
    <property type="component" value="Unassembled WGS sequence"/>
</dbReference>